<dbReference type="AlphaFoldDB" id="A0A323UQG2"/>
<feature type="coiled-coil region" evidence="1">
    <location>
        <begin position="144"/>
        <end position="182"/>
    </location>
</feature>
<proteinExistence type="predicted"/>
<evidence type="ECO:0000256" key="2">
    <source>
        <dbReference type="SAM" id="SignalP"/>
    </source>
</evidence>
<keyword evidence="4" id="KW-1185">Reference proteome</keyword>
<dbReference type="OrthoDB" id="9108475at2"/>
<dbReference type="Proteomes" id="UP000248259">
    <property type="component" value="Unassembled WGS sequence"/>
</dbReference>
<name>A0A323UQG2_9RHOO</name>
<evidence type="ECO:0008006" key="5">
    <source>
        <dbReference type="Google" id="ProtNLM"/>
    </source>
</evidence>
<accession>A0A323UQG2</accession>
<feature type="chain" id="PRO_5016381497" description="Lipoprotein" evidence="2">
    <location>
        <begin position="26"/>
        <end position="290"/>
    </location>
</feature>
<keyword evidence="2" id="KW-0732">Signal</keyword>
<organism evidence="3 4">
    <name type="scientific">Parazoarcus communis SWub3 = DSM 12120</name>
    <dbReference type="NCBI Taxonomy" id="1121029"/>
    <lineage>
        <taxon>Bacteria</taxon>
        <taxon>Pseudomonadati</taxon>
        <taxon>Pseudomonadota</taxon>
        <taxon>Betaproteobacteria</taxon>
        <taxon>Rhodocyclales</taxon>
        <taxon>Zoogloeaceae</taxon>
        <taxon>Parazoarcus</taxon>
    </lineage>
</organism>
<gene>
    <name evidence="3" type="ORF">DNK49_18955</name>
</gene>
<sequence>MIRTQVLAALVSVSVFGLLSCSPLAPQKPVIVAYMEEADRAIARSDWVKAYRFAEDGLISSREDVKARAMQMMRQYPQLIAAAESTFSRESIARTVEIHAPGKGIEVESRRLNMFRVVASDDQYGRALENLQSVAALSVDPLIADSRTKENDSLERERQEAKRKKEQEVAALEYANAVLSAEEAKKHARYRCGTRQACDKSFALTQIFISERADMKIQVATNTIIETYSPTDANRIGMKAIRMPGRGESAEITISIKCRDDGSIASKSLCAMTQDYLYSLYPKFLASAMR</sequence>
<comment type="caution">
    <text evidence="3">The sequence shown here is derived from an EMBL/GenBank/DDBJ whole genome shotgun (WGS) entry which is preliminary data.</text>
</comment>
<evidence type="ECO:0000313" key="3">
    <source>
        <dbReference type="EMBL" id="PZA14925.1"/>
    </source>
</evidence>
<dbReference type="EMBL" id="QKOE01000019">
    <property type="protein sequence ID" value="PZA14925.1"/>
    <property type="molecule type" value="Genomic_DNA"/>
</dbReference>
<dbReference type="RefSeq" id="WP_110528333.1">
    <property type="nucleotide sequence ID" value="NZ_QKOE01000019.1"/>
</dbReference>
<keyword evidence="1" id="KW-0175">Coiled coil</keyword>
<feature type="signal peptide" evidence="2">
    <location>
        <begin position="1"/>
        <end position="25"/>
    </location>
</feature>
<evidence type="ECO:0000256" key="1">
    <source>
        <dbReference type="SAM" id="Coils"/>
    </source>
</evidence>
<dbReference type="PROSITE" id="PS51257">
    <property type="entry name" value="PROKAR_LIPOPROTEIN"/>
    <property type="match status" value="1"/>
</dbReference>
<protein>
    <recommendedName>
        <fullName evidence="5">Lipoprotein</fullName>
    </recommendedName>
</protein>
<reference evidence="3 4" key="1">
    <citation type="submission" date="2018-06" db="EMBL/GenBank/DDBJ databases">
        <title>Azoarcus communis strain SWub3 genome.</title>
        <authorList>
            <person name="Zorraquino Salvo V."/>
            <person name="Toubiana D."/>
            <person name="Blumwald E."/>
        </authorList>
    </citation>
    <scope>NUCLEOTIDE SEQUENCE [LARGE SCALE GENOMIC DNA]</scope>
    <source>
        <strain evidence="3 4">SWub3</strain>
    </source>
</reference>
<evidence type="ECO:0000313" key="4">
    <source>
        <dbReference type="Proteomes" id="UP000248259"/>
    </source>
</evidence>